<comment type="caution">
    <text evidence="2">The sequence shown here is derived from an EMBL/GenBank/DDBJ whole genome shotgun (WGS) entry which is preliminary data.</text>
</comment>
<reference evidence="2 3" key="1">
    <citation type="submission" date="2023-09" db="EMBL/GenBank/DDBJ databases">
        <title>Pangenome analysis of Batrachochytrium dendrobatidis and related Chytrids.</title>
        <authorList>
            <person name="Yacoub M.N."/>
            <person name="Stajich J.E."/>
            <person name="James T.Y."/>
        </authorList>
    </citation>
    <scope>NUCLEOTIDE SEQUENCE [LARGE SCALE GENOMIC DNA]</scope>
    <source>
        <strain evidence="2 3">JEL0888</strain>
    </source>
</reference>
<name>A0ABR4N531_9FUNG</name>
<dbReference type="Proteomes" id="UP001527925">
    <property type="component" value="Unassembled WGS sequence"/>
</dbReference>
<gene>
    <name evidence="2" type="ORF">HK105_205947</name>
</gene>
<protein>
    <submittedName>
        <fullName evidence="2">Uncharacterized protein</fullName>
    </submittedName>
</protein>
<accession>A0ABR4N531</accession>
<dbReference type="PANTHER" id="PTHR31728:SF5">
    <property type="entry name" value="OS07G0540200 PROTEIN"/>
    <property type="match status" value="1"/>
</dbReference>
<keyword evidence="3" id="KW-1185">Reference proteome</keyword>
<evidence type="ECO:0000313" key="3">
    <source>
        <dbReference type="Proteomes" id="UP001527925"/>
    </source>
</evidence>
<organism evidence="2 3">
    <name type="scientific">Polyrhizophydium stewartii</name>
    <dbReference type="NCBI Taxonomy" id="2732419"/>
    <lineage>
        <taxon>Eukaryota</taxon>
        <taxon>Fungi</taxon>
        <taxon>Fungi incertae sedis</taxon>
        <taxon>Chytridiomycota</taxon>
        <taxon>Chytridiomycota incertae sedis</taxon>
        <taxon>Chytridiomycetes</taxon>
        <taxon>Rhizophydiales</taxon>
        <taxon>Rhizophydiales incertae sedis</taxon>
        <taxon>Polyrhizophydium</taxon>
    </lineage>
</organism>
<dbReference type="Pfam" id="PF21125">
    <property type="entry name" value="MPN_2A_DUB_like"/>
    <property type="match status" value="1"/>
</dbReference>
<evidence type="ECO:0000256" key="1">
    <source>
        <dbReference type="SAM" id="MobiDB-lite"/>
    </source>
</evidence>
<feature type="compositionally biased region" description="Low complexity" evidence="1">
    <location>
        <begin position="288"/>
        <end position="306"/>
    </location>
</feature>
<dbReference type="EMBL" id="JADGIZ020000032">
    <property type="protein sequence ID" value="KAL2914596.1"/>
    <property type="molecule type" value="Genomic_DNA"/>
</dbReference>
<evidence type="ECO:0000313" key="2">
    <source>
        <dbReference type="EMBL" id="KAL2914596.1"/>
    </source>
</evidence>
<feature type="region of interest" description="Disordered" evidence="1">
    <location>
        <begin position="160"/>
        <end position="180"/>
    </location>
</feature>
<dbReference type="PANTHER" id="PTHR31728">
    <property type="entry name" value="ABRAXAS FAMILY MEMBER"/>
    <property type="match status" value="1"/>
</dbReference>
<feature type="region of interest" description="Disordered" evidence="1">
    <location>
        <begin position="282"/>
        <end position="328"/>
    </location>
</feature>
<sequence length="338" mass="36067">MATPASVSIAGGLLALLQFETLNDPLHGDVEGLLRVERHTQISDSSEGAVTQTTDVVVTSFAVVPPEARIYDGVGKIDAGKLTKAMAGRPRETLIGVFKFRRNMRLVLTLRDAAVYDSLQHVRAGWGVPASDLDLQLLCLLSASMDDPATMTQDIGFLRRSAPPLPRAGEPSAAGTPRSNDDFTRLAVRILNLFDPTAAPQTASLPVPFVSGASHSGRASSVLAALDQSAKQHEKEALQLFAKSISDFQIAANSFVDRRNEGEVQRVRARATALEDLAKIVPRAPETPQLSPSQSSPQARSQIRSPAASPLLELAEPESAKRSRQPSAAAEALLIDLS</sequence>
<proteinExistence type="predicted"/>
<dbReference type="InterPro" id="IPR023238">
    <property type="entry name" value="FAM175"/>
</dbReference>